<dbReference type="AlphaFoldDB" id="A0AAW0FV86"/>
<protein>
    <recommendedName>
        <fullName evidence="3">F-box domain-containing protein</fullName>
    </recommendedName>
</protein>
<comment type="caution">
    <text evidence="1">The sequence shown here is derived from an EMBL/GenBank/DDBJ whole genome shotgun (WGS) entry which is preliminary data.</text>
</comment>
<dbReference type="EMBL" id="JASBNA010000041">
    <property type="protein sequence ID" value="KAK7681468.1"/>
    <property type="molecule type" value="Genomic_DNA"/>
</dbReference>
<sequence>MRSVAQQLPKDALTRVYYFTEPTFDDFGITPANFEYYRHFVWAQSISLVCRNWRAAFVQCPELWTTIIWRPRRKAYIRAALKRSGKLPIKVYALSGMEDEGSHEYDLSDDFNDEGYGPTGLKISYLNMAYSWNKPDPPIQASTLGKYYDPLDFYEDVAKHLDRLKSFHLTIPGFRMKSLARYFSKPAPMLETLTLGTSIRSLDLIPKVVSRLFDGQATSLKHLTLKNYKNWPILFTKNLTHLSLVRLHLEDAAIYHTFLDALYVANKLEVLIVDLSGEHREFKTSPQGRAPIQLDSLQTLAINTATPTGTSNLLAHIALPPTACIALCLSSNAKLDSFFPNDRIHLRNLPDPFELVLFWEFGDYASPMIKSGRNGLPVFASTAVPIDDLSRYLRDLGSVFDLRQIRRLSSYHKPHGELRDHKSGDWQRVLKALPNLEAVHLYNYTPFTLLNMLSGPNEAPALEKVRGEFKVLREMIKEAGDGAEGLEKTYEEAKEHVRMNRQSYTSLTSVSPYIHHQHKLGRTTPLDVTLNGKPAEARITYGCQWKYGSSGNHEMFVETSVVLKTALDCRDDEMTMTAKEEIDVLKPWWQKWLLYFGSPFVVPSMLNAQYEPGW</sequence>
<organism evidence="1 2">
    <name type="scientific">Cerrena zonata</name>
    <dbReference type="NCBI Taxonomy" id="2478898"/>
    <lineage>
        <taxon>Eukaryota</taxon>
        <taxon>Fungi</taxon>
        <taxon>Dikarya</taxon>
        <taxon>Basidiomycota</taxon>
        <taxon>Agaricomycotina</taxon>
        <taxon>Agaricomycetes</taxon>
        <taxon>Polyporales</taxon>
        <taxon>Cerrenaceae</taxon>
        <taxon>Cerrena</taxon>
    </lineage>
</organism>
<keyword evidence="2" id="KW-1185">Reference proteome</keyword>
<evidence type="ECO:0000313" key="2">
    <source>
        <dbReference type="Proteomes" id="UP001385951"/>
    </source>
</evidence>
<gene>
    <name evidence="1" type="ORF">QCA50_015560</name>
</gene>
<dbReference type="Proteomes" id="UP001385951">
    <property type="component" value="Unassembled WGS sequence"/>
</dbReference>
<reference evidence="1 2" key="1">
    <citation type="submission" date="2022-09" db="EMBL/GenBank/DDBJ databases">
        <authorList>
            <person name="Palmer J.M."/>
        </authorList>
    </citation>
    <scope>NUCLEOTIDE SEQUENCE [LARGE SCALE GENOMIC DNA]</scope>
    <source>
        <strain evidence="1 2">DSM 7382</strain>
    </source>
</reference>
<proteinExistence type="predicted"/>
<name>A0AAW0FV86_9APHY</name>
<evidence type="ECO:0000313" key="1">
    <source>
        <dbReference type="EMBL" id="KAK7681468.1"/>
    </source>
</evidence>
<accession>A0AAW0FV86</accession>
<evidence type="ECO:0008006" key="3">
    <source>
        <dbReference type="Google" id="ProtNLM"/>
    </source>
</evidence>